<dbReference type="Proteomes" id="UP000298133">
    <property type="component" value="Unassembled WGS sequence"/>
</dbReference>
<evidence type="ECO:0000256" key="1">
    <source>
        <dbReference type="ARBA" id="ARBA00004496"/>
    </source>
</evidence>
<dbReference type="EMBL" id="SPIA01000001">
    <property type="protein sequence ID" value="TFH68491.1"/>
    <property type="molecule type" value="Genomic_DNA"/>
</dbReference>
<dbReference type="Pfam" id="PF03937">
    <property type="entry name" value="Sdh5"/>
    <property type="match status" value="1"/>
</dbReference>
<dbReference type="AlphaFoldDB" id="A0A4Y8UJW4"/>
<name>A0A4Y8UJW4_9GAMM</name>
<comment type="subcellular location">
    <subcellularLocation>
        <location evidence="1">Cytoplasm</location>
    </subcellularLocation>
</comment>
<dbReference type="GO" id="GO:0006105">
    <property type="term" value="P:succinate metabolic process"/>
    <property type="evidence" value="ECO:0007669"/>
    <property type="project" value="TreeGrafter"/>
</dbReference>
<proteinExistence type="inferred from homology"/>
<keyword evidence="7" id="KW-1185">Reference proteome</keyword>
<dbReference type="Gene3D" id="1.10.150.250">
    <property type="entry name" value="Flavinator of succinate dehydrogenase"/>
    <property type="match status" value="1"/>
</dbReference>
<sequence length="84" mass="9928">MDKNRVRWASRRGMLELDLILGPFVEENYDALSADQQRLFHALLECEDQDLFGWFMKRVDPQQSELLQIVQIIRDSRNTPGARH</sequence>
<evidence type="ECO:0000256" key="4">
    <source>
        <dbReference type="ARBA" id="ARBA00022490"/>
    </source>
</evidence>
<evidence type="ECO:0000313" key="6">
    <source>
        <dbReference type="EMBL" id="TFH68491.1"/>
    </source>
</evidence>
<comment type="caution">
    <text evidence="6">The sequence shown here is derived from an EMBL/GenBank/DDBJ whole genome shotgun (WGS) entry which is preliminary data.</text>
</comment>
<evidence type="ECO:0000256" key="3">
    <source>
        <dbReference type="ARBA" id="ARBA00019418"/>
    </source>
</evidence>
<dbReference type="InterPro" id="IPR005631">
    <property type="entry name" value="SDH"/>
</dbReference>
<gene>
    <name evidence="6" type="ORF">E3W66_00575</name>
</gene>
<dbReference type="InterPro" id="IPR050531">
    <property type="entry name" value="SdhE_FAD_assembly_factor"/>
</dbReference>
<reference evidence="6 7" key="1">
    <citation type="submission" date="2019-03" db="EMBL/GenBank/DDBJ databases">
        <title>Draft genome of Gammaproteobacteria bacterium LSUCC0057, a member of the SAR92 clade.</title>
        <authorList>
            <person name="Lanclos V.C."/>
            <person name="Doiron C."/>
            <person name="Henson M.W."/>
            <person name="Thrash J.C."/>
        </authorList>
    </citation>
    <scope>NUCLEOTIDE SEQUENCE [LARGE SCALE GENOMIC DNA]</scope>
    <source>
        <strain evidence="6 7">LSUCC0057</strain>
    </source>
</reference>
<comment type="similarity">
    <text evidence="2">Belongs to the SdhE FAD assembly factor family.</text>
</comment>
<dbReference type="GO" id="GO:0005737">
    <property type="term" value="C:cytoplasm"/>
    <property type="evidence" value="ECO:0007669"/>
    <property type="project" value="UniProtKB-SubCell"/>
</dbReference>
<evidence type="ECO:0000256" key="5">
    <source>
        <dbReference type="ARBA" id="ARBA00023186"/>
    </source>
</evidence>
<keyword evidence="4" id="KW-0963">Cytoplasm</keyword>
<dbReference type="PANTHER" id="PTHR39585">
    <property type="entry name" value="FAD ASSEMBLY FACTOR SDHE"/>
    <property type="match status" value="1"/>
</dbReference>
<keyword evidence="5" id="KW-0143">Chaperone</keyword>
<protein>
    <recommendedName>
        <fullName evidence="3">FAD assembly factor SdhE</fullName>
    </recommendedName>
</protein>
<evidence type="ECO:0000256" key="2">
    <source>
        <dbReference type="ARBA" id="ARBA00008571"/>
    </source>
</evidence>
<dbReference type="OrthoDB" id="9180899at2"/>
<evidence type="ECO:0000313" key="7">
    <source>
        <dbReference type="Proteomes" id="UP000298133"/>
    </source>
</evidence>
<dbReference type="InterPro" id="IPR036714">
    <property type="entry name" value="SDH_sf"/>
</dbReference>
<dbReference type="PANTHER" id="PTHR39585:SF1">
    <property type="entry name" value="FAD ASSEMBLY FACTOR SDHE"/>
    <property type="match status" value="1"/>
</dbReference>
<accession>A0A4Y8UJW4</accession>
<dbReference type="SUPFAM" id="SSF109910">
    <property type="entry name" value="YgfY-like"/>
    <property type="match status" value="1"/>
</dbReference>
<organism evidence="6 7">
    <name type="scientific">Gammaproteobacteria bacterium LSUCC0057</name>
    <dbReference type="NCBI Taxonomy" id="2559237"/>
    <lineage>
        <taxon>Bacteria</taxon>
        <taxon>Pseudomonadati</taxon>
        <taxon>Pseudomonadota</taxon>
        <taxon>Gammaproteobacteria</taxon>
        <taxon>Cellvibrionales</taxon>
        <taxon>Porticoccaceae</taxon>
        <taxon>SAR92 clade</taxon>
    </lineage>
</organism>